<dbReference type="FunFam" id="2.60.40.60:FF:000084">
    <property type="entry name" value="FAT atypical cadherin 3"/>
    <property type="match status" value="1"/>
</dbReference>
<dbReference type="InterPro" id="IPR018097">
    <property type="entry name" value="EGF_Ca-bd_CS"/>
</dbReference>
<dbReference type="FunFam" id="2.60.40.60:FF:000020">
    <property type="entry name" value="Dachsous cadherin-related 1b"/>
    <property type="match status" value="1"/>
</dbReference>
<dbReference type="SMART" id="SM00179">
    <property type="entry name" value="EGF_CA"/>
    <property type="match status" value="4"/>
</dbReference>
<dbReference type="Pfam" id="PF02210">
    <property type="entry name" value="Laminin_G_2"/>
    <property type="match status" value="1"/>
</dbReference>
<dbReference type="Gene3D" id="2.60.120.200">
    <property type="match status" value="1"/>
</dbReference>
<evidence type="ECO:0000256" key="6">
    <source>
        <dbReference type="ARBA" id="ARBA00022837"/>
    </source>
</evidence>
<evidence type="ECO:0000256" key="3">
    <source>
        <dbReference type="ARBA" id="ARBA00022692"/>
    </source>
</evidence>
<dbReference type="PRINTS" id="PR00205">
    <property type="entry name" value="CADHERIN"/>
</dbReference>
<dbReference type="Gene3D" id="2.10.25.10">
    <property type="entry name" value="Laminin"/>
    <property type="match status" value="6"/>
</dbReference>
<dbReference type="InterPro" id="IPR001881">
    <property type="entry name" value="EGF-like_Ca-bd_dom"/>
</dbReference>
<dbReference type="PROSITE" id="PS50268">
    <property type="entry name" value="CADHERIN_2"/>
    <property type="match status" value="7"/>
</dbReference>
<dbReference type="PROSITE" id="PS01187">
    <property type="entry name" value="EGF_CA"/>
    <property type="match status" value="1"/>
</dbReference>
<feature type="domain" description="EGF-like" evidence="15">
    <location>
        <begin position="1129"/>
        <end position="1165"/>
    </location>
</feature>
<dbReference type="FunFam" id="2.60.40.60:FF:000024">
    <property type="entry name" value="FAT atypical cadherin 3"/>
    <property type="match status" value="1"/>
</dbReference>
<dbReference type="InterPro" id="IPR013320">
    <property type="entry name" value="ConA-like_dom_sf"/>
</dbReference>
<dbReference type="Proteomes" id="UP001497623">
    <property type="component" value="Unassembled WGS sequence"/>
</dbReference>
<dbReference type="Gene3D" id="2.60.40.60">
    <property type="entry name" value="Cadherins"/>
    <property type="match status" value="7"/>
</dbReference>
<dbReference type="GO" id="GO:0030855">
    <property type="term" value="P:epithelial cell differentiation"/>
    <property type="evidence" value="ECO:0007669"/>
    <property type="project" value="UniProtKB-ARBA"/>
</dbReference>
<feature type="domain" description="Cadherin" evidence="16">
    <location>
        <begin position="512"/>
        <end position="618"/>
    </location>
</feature>
<feature type="domain" description="Cadherin" evidence="16">
    <location>
        <begin position="302"/>
        <end position="406"/>
    </location>
</feature>
<dbReference type="GO" id="GO:0007424">
    <property type="term" value="P:open tracheal system development"/>
    <property type="evidence" value="ECO:0007669"/>
    <property type="project" value="UniProtKB-ARBA"/>
</dbReference>
<evidence type="ECO:0000256" key="1">
    <source>
        <dbReference type="ARBA" id="ARBA00004167"/>
    </source>
</evidence>
<dbReference type="GO" id="GO:0007156">
    <property type="term" value="P:homophilic cell adhesion via plasma membrane adhesion molecules"/>
    <property type="evidence" value="ECO:0007669"/>
    <property type="project" value="InterPro"/>
</dbReference>
<dbReference type="FunFam" id="2.10.25.10:FF:000472">
    <property type="entry name" value="Uncharacterized protein, isoform A"/>
    <property type="match status" value="1"/>
</dbReference>
<dbReference type="InterPro" id="IPR000742">
    <property type="entry name" value="EGF"/>
</dbReference>
<gene>
    <name evidence="17" type="ORF">MNOR_LOCUS2310</name>
</gene>
<comment type="caution">
    <text evidence="17">The sequence shown here is derived from an EMBL/GenBank/DDBJ whole genome shotgun (WGS) entry which is preliminary data.</text>
</comment>
<dbReference type="CDD" id="cd00110">
    <property type="entry name" value="LamG"/>
    <property type="match status" value="1"/>
</dbReference>
<dbReference type="PROSITE" id="PS00010">
    <property type="entry name" value="ASX_HYDROXYL"/>
    <property type="match status" value="2"/>
</dbReference>
<dbReference type="SMART" id="SM00282">
    <property type="entry name" value="LamG"/>
    <property type="match status" value="1"/>
</dbReference>
<dbReference type="Pfam" id="PF00028">
    <property type="entry name" value="Cadherin"/>
    <property type="match status" value="7"/>
</dbReference>
<evidence type="ECO:0000259" key="16">
    <source>
        <dbReference type="PROSITE" id="PS50268"/>
    </source>
</evidence>
<dbReference type="FunFam" id="2.60.40.60:FF:000013">
    <property type="entry name" value="Cadherin EGF LAG seven-pass G-type receptor"/>
    <property type="match status" value="1"/>
</dbReference>
<evidence type="ECO:0000256" key="7">
    <source>
        <dbReference type="ARBA" id="ARBA00022889"/>
    </source>
</evidence>
<keyword evidence="18" id="KW-1185">Reference proteome</keyword>
<keyword evidence="4" id="KW-0732">Signal</keyword>
<feature type="domain" description="Cadherin" evidence="16">
    <location>
        <begin position="619"/>
        <end position="732"/>
    </location>
</feature>
<dbReference type="SMART" id="SM00112">
    <property type="entry name" value="CA"/>
    <property type="match status" value="7"/>
</dbReference>
<feature type="non-terminal residue" evidence="17">
    <location>
        <position position="1"/>
    </location>
</feature>
<comment type="subcellular location">
    <subcellularLocation>
        <location evidence="1">Membrane</location>
        <topology evidence="1">Single-pass membrane protein</topology>
    </subcellularLocation>
</comment>
<keyword evidence="3" id="KW-0812">Transmembrane</keyword>
<feature type="domain" description="Cadherin" evidence="16">
    <location>
        <begin position="99"/>
        <end position="200"/>
    </location>
</feature>
<evidence type="ECO:0000256" key="4">
    <source>
        <dbReference type="ARBA" id="ARBA00022729"/>
    </source>
</evidence>
<dbReference type="SMART" id="SM00181">
    <property type="entry name" value="EGF"/>
    <property type="match status" value="6"/>
</dbReference>
<keyword evidence="5" id="KW-0677">Repeat</keyword>
<dbReference type="CDD" id="cd00054">
    <property type="entry name" value="EGF_CA"/>
    <property type="match status" value="5"/>
</dbReference>
<dbReference type="GO" id="GO:0005509">
    <property type="term" value="F:calcium ion binding"/>
    <property type="evidence" value="ECO:0007669"/>
    <property type="project" value="UniProtKB-UniRule"/>
</dbReference>
<dbReference type="PROSITE" id="PS00022">
    <property type="entry name" value="EGF_1"/>
    <property type="match status" value="4"/>
</dbReference>
<evidence type="ECO:0000313" key="18">
    <source>
        <dbReference type="Proteomes" id="UP001497623"/>
    </source>
</evidence>
<dbReference type="Pfam" id="PF00008">
    <property type="entry name" value="EGF"/>
    <property type="match status" value="2"/>
</dbReference>
<feature type="domain" description="EGF-like" evidence="15">
    <location>
        <begin position="888"/>
        <end position="926"/>
    </location>
</feature>
<feature type="disulfide bond" evidence="13">
    <location>
        <begin position="1266"/>
        <end position="1275"/>
    </location>
</feature>
<feature type="domain" description="EGF-like" evidence="15">
    <location>
        <begin position="1204"/>
        <end position="1238"/>
    </location>
</feature>
<feature type="domain" description="EGF-like" evidence="15">
    <location>
        <begin position="1167"/>
        <end position="1203"/>
    </location>
</feature>
<dbReference type="PROSITE" id="PS01186">
    <property type="entry name" value="EGF_2"/>
    <property type="match status" value="1"/>
</dbReference>
<evidence type="ECO:0000256" key="10">
    <source>
        <dbReference type="ARBA" id="ARBA00023157"/>
    </source>
</evidence>
<keyword evidence="8" id="KW-1133">Transmembrane helix</keyword>
<feature type="domain" description="Laminin G" evidence="14">
    <location>
        <begin position="946"/>
        <end position="1124"/>
    </location>
</feature>
<dbReference type="InterPro" id="IPR000152">
    <property type="entry name" value="EGF-type_Asp/Asn_hydroxyl_site"/>
</dbReference>
<dbReference type="InterPro" id="IPR002126">
    <property type="entry name" value="Cadherin-like_dom"/>
</dbReference>
<dbReference type="InterPro" id="IPR001791">
    <property type="entry name" value="Laminin_G"/>
</dbReference>
<protein>
    <submittedName>
        <fullName evidence="17">Uncharacterized protein</fullName>
    </submittedName>
</protein>
<dbReference type="PROSITE" id="PS50025">
    <property type="entry name" value="LAM_G_DOMAIN"/>
    <property type="match status" value="1"/>
</dbReference>
<dbReference type="EMBL" id="CAXKWB010000694">
    <property type="protein sequence ID" value="CAL4061882.1"/>
    <property type="molecule type" value="Genomic_DNA"/>
</dbReference>
<dbReference type="SUPFAM" id="SSF57196">
    <property type="entry name" value="EGF/Laminin"/>
    <property type="match status" value="4"/>
</dbReference>
<sequence>VSEDALPGTVVAELEGADFDQVQDPTDYSNNVEYYLTKGNELQHFHVRSGGQIYVAKPLDREIIEQYILEVTATDGNFVTTAHVTIRLLDVNDNGPMCTTPRYQHTISESADLGTILAHVSASDPDLLDYPTFYLTGPGAGDFYMDQSSGQVSIQNELNREEQAHYSLIVTVRDSEHEDWACNVQIEIDVTDVNDNAPVFSQKTYSVNVPENSPENFLLKVHASDPDHGLNRKISYSVEGIDIFVIDSSSGIISVTETLDRESQAMYNLTVRATDHGSPPLASHSNILVLVSDVNDNPPEFASHTYYTTITESSNIGSEVVRVLATSRDSGKNAEITYSIIGGNEHRKFTIHPKTGVVSVQDHLDYERAHTYQLTIQAMDGGEPPLSNHATVNVTITDINDNAPIFIQNSYSAIVNEAAMKGEKLIQVIATDLDSGVNGNIKYGIGAGDPGRQFEVDELSGWVRVASRLDRETRGSYSLEVVALDNGIPQQSGSVILNIDISDANDNPPVFVDTNHTAHVKEDSPINSLVYKFEVIDDDDDSARNGGPFTFELRSGNQDTAFRITQDGELRTATKFKSRRKDLYRLQIRVYDNGSPPLYSETWTNVKIIPESQFPPVVYPLSVSVFVQSEDVVGYALGSVKATDEDPYDSLTYAIAIGNTGVTSHYFSINPKDGTLSTTGGLDKGSYTINVSVTDGKFTKHSQAEVEVIDIENEMIQNAVILQLIGATPEEFLLSYKRNFHRAVKIILNVKSRDVVILSLQKSENRERRDTFSKKKSNKKNSSKADVDILFAVQRTTKGYYPRNVIRKKLELEMHTLQNGIGLDVVNIVDDSCSVNTCDHGHCEERVILDDEQVAITTEHLSFVSLHHHHESVCICPQGFSGARCDIVVNQCAHKPCPIYHICIPETYSQGYLCKCPEGFVGYNCSRPKNKCLGEESNKPECYAPISPLSLKGKSFAQYSLHNPIERHFSFSMWFRTLHPSGNLMFSSGRIDYSILEVTGGEVRYRWDLGSGEGLVAVTAVHVNDGHWHHVSLERFGSTSEVRVDGQHSAQGSSPGSSDLLNLETSHLYLGAEVRPWAGAQDPRQGLVGCLDDPRIDNEPLPPSHTASSKVASLSRLNGISPNCFALSPAGVCGSHPCLNGGTCQERGASFTCQCHPRFQGTRCEFDSNPCASSPCLNNGHCVNFENIYRCECPARVSGPRCQYMYCNPNPCLNRGVCEEGISGPICKCRGFTGAYCNIDINECSKNPCHNGGSCVNTYGSFQCMCPGNATGTYCDALPSTLVGLEG</sequence>
<keyword evidence="2 13" id="KW-0245">EGF-like domain</keyword>
<keyword evidence="6 12" id="KW-0106">Calcium</keyword>
<accession>A0AAV2PRQ9</accession>
<dbReference type="PANTHER" id="PTHR24026">
    <property type="entry name" value="FAT ATYPICAL CADHERIN-RELATED"/>
    <property type="match status" value="1"/>
</dbReference>
<keyword evidence="9" id="KW-0472">Membrane</keyword>
<evidence type="ECO:0000256" key="5">
    <source>
        <dbReference type="ARBA" id="ARBA00022737"/>
    </source>
</evidence>
<reference evidence="17 18" key="1">
    <citation type="submission" date="2024-05" db="EMBL/GenBank/DDBJ databases">
        <authorList>
            <person name="Wallberg A."/>
        </authorList>
    </citation>
    <scope>NUCLEOTIDE SEQUENCE [LARGE SCALE GENOMIC DNA]</scope>
</reference>
<organism evidence="17 18">
    <name type="scientific">Meganyctiphanes norvegica</name>
    <name type="common">Northern krill</name>
    <name type="synonym">Thysanopoda norvegica</name>
    <dbReference type="NCBI Taxonomy" id="48144"/>
    <lineage>
        <taxon>Eukaryota</taxon>
        <taxon>Metazoa</taxon>
        <taxon>Ecdysozoa</taxon>
        <taxon>Arthropoda</taxon>
        <taxon>Crustacea</taxon>
        <taxon>Multicrustacea</taxon>
        <taxon>Malacostraca</taxon>
        <taxon>Eumalacostraca</taxon>
        <taxon>Eucarida</taxon>
        <taxon>Euphausiacea</taxon>
        <taxon>Euphausiidae</taxon>
        <taxon>Meganyctiphanes</taxon>
    </lineage>
</organism>
<feature type="domain" description="Cadherin" evidence="16">
    <location>
        <begin position="1"/>
        <end position="103"/>
    </location>
</feature>
<dbReference type="FunFam" id="2.10.25.10:FF:000125">
    <property type="entry name" value="Neurogenic locus notch protein-like"/>
    <property type="match status" value="1"/>
</dbReference>
<evidence type="ECO:0000256" key="12">
    <source>
        <dbReference type="PROSITE-ProRule" id="PRU00043"/>
    </source>
</evidence>
<dbReference type="SUPFAM" id="SSF49899">
    <property type="entry name" value="Concanavalin A-like lectins/glucanases"/>
    <property type="match status" value="1"/>
</dbReference>
<keyword evidence="7" id="KW-0130">Cell adhesion</keyword>
<evidence type="ECO:0000256" key="11">
    <source>
        <dbReference type="ARBA" id="ARBA00023180"/>
    </source>
</evidence>
<evidence type="ECO:0000313" key="17">
    <source>
        <dbReference type="EMBL" id="CAL4061882.1"/>
    </source>
</evidence>
<evidence type="ECO:0000256" key="8">
    <source>
        <dbReference type="ARBA" id="ARBA00022989"/>
    </source>
</evidence>
<dbReference type="CDD" id="cd11304">
    <property type="entry name" value="Cadherin_repeat"/>
    <property type="match status" value="7"/>
</dbReference>
<evidence type="ECO:0000256" key="9">
    <source>
        <dbReference type="ARBA" id="ARBA00023136"/>
    </source>
</evidence>
<dbReference type="InterPro" id="IPR015919">
    <property type="entry name" value="Cadherin-like_sf"/>
</dbReference>
<dbReference type="PROSITE" id="PS00232">
    <property type="entry name" value="CADHERIN_1"/>
    <property type="match status" value="4"/>
</dbReference>
<feature type="domain" description="Cadherin" evidence="16">
    <location>
        <begin position="407"/>
        <end position="511"/>
    </location>
</feature>
<feature type="disulfide bond" evidence="13">
    <location>
        <begin position="1155"/>
        <end position="1164"/>
    </location>
</feature>
<evidence type="ECO:0000256" key="2">
    <source>
        <dbReference type="ARBA" id="ARBA00022536"/>
    </source>
</evidence>
<proteinExistence type="predicted"/>
<feature type="domain" description="Cadherin" evidence="16">
    <location>
        <begin position="201"/>
        <end position="301"/>
    </location>
</feature>
<keyword evidence="11" id="KW-0325">Glycoprotein</keyword>
<dbReference type="SUPFAM" id="SSF49313">
    <property type="entry name" value="Cadherin-like"/>
    <property type="match status" value="7"/>
</dbReference>
<dbReference type="PANTHER" id="PTHR24026:SF136">
    <property type="entry name" value="PROTOCADHERIN-23"/>
    <property type="match status" value="1"/>
</dbReference>
<feature type="disulfide bond" evidence="13">
    <location>
        <begin position="1193"/>
        <end position="1202"/>
    </location>
</feature>
<keyword evidence="10 13" id="KW-1015">Disulfide bond</keyword>
<dbReference type="GO" id="GO:0048513">
    <property type="term" value="P:animal organ development"/>
    <property type="evidence" value="ECO:0007669"/>
    <property type="project" value="UniProtKB-ARBA"/>
</dbReference>
<name>A0AAV2PRQ9_MEGNR</name>
<dbReference type="GO" id="GO:0007163">
    <property type="term" value="P:establishment or maintenance of cell polarity"/>
    <property type="evidence" value="ECO:0007669"/>
    <property type="project" value="UniProtKB-ARBA"/>
</dbReference>
<feature type="disulfide bond" evidence="13">
    <location>
        <begin position="897"/>
        <end position="914"/>
    </location>
</feature>
<feature type="domain" description="EGF-like" evidence="15">
    <location>
        <begin position="1240"/>
        <end position="1276"/>
    </location>
</feature>
<evidence type="ECO:0000256" key="13">
    <source>
        <dbReference type="PROSITE-ProRule" id="PRU00076"/>
    </source>
</evidence>
<dbReference type="GO" id="GO:0005886">
    <property type="term" value="C:plasma membrane"/>
    <property type="evidence" value="ECO:0007669"/>
    <property type="project" value="InterPro"/>
</dbReference>
<dbReference type="FunFam" id="2.60.40.60:FF:000080">
    <property type="entry name" value="FAT atypical cadherin 1"/>
    <property type="match status" value="1"/>
</dbReference>
<dbReference type="PROSITE" id="PS50026">
    <property type="entry name" value="EGF_3"/>
    <property type="match status" value="5"/>
</dbReference>
<comment type="caution">
    <text evidence="13">Lacks conserved residue(s) required for the propagation of feature annotation.</text>
</comment>
<evidence type="ECO:0000259" key="14">
    <source>
        <dbReference type="PROSITE" id="PS50025"/>
    </source>
</evidence>
<feature type="disulfide bond" evidence="13">
    <location>
        <begin position="916"/>
        <end position="925"/>
    </location>
</feature>
<evidence type="ECO:0000259" key="15">
    <source>
        <dbReference type="PROSITE" id="PS50026"/>
    </source>
</evidence>
<dbReference type="InterPro" id="IPR020894">
    <property type="entry name" value="Cadherin_CS"/>
</dbReference>
<dbReference type="GO" id="GO:0001736">
    <property type="term" value="P:establishment of planar polarity"/>
    <property type="evidence" value="ECO:0007669"/>
    <property type="project" value="UniProtKB-ARBA"/>
</dbReference>
<feature type="non-terminal residue" evidence="17">
    <location>
        <position position="1287"/>
    </location>
</feature>